<feature type="compositionally biased region" description="Basic and acidic residues" evidence="1">
    <location>
        <begin position="285"/>
        <end position="309"/>
    </location>
</feature>
<reference evidence="2" key="1">
    <citation type="submission" date="2021-06" db="EMBL/GenBank/DDBJ databases">
        <authorList>
            <person name="Kallberg Y."/>
            <person name="Tangrot J."/>
            <person name="Rosling A."/>
        </authorList>
    </citation>
    <scope>NUCLEOTIDE SEQUENCE</scope>
    <source>
        <strain evidence="2">MT106</strain>
    </source>
</reference>
<protein>
    <submittedName>
        <fullName evidence="2">5196_t:CDS:1</fullName>
    </submittedName>
</protein>
<comment type="caution">
    <text evidence="2">The sequence shown here is derived from an EMBL/GenBank/DDBJ whole genome shotgun (WGS) entry which is preliminary data.</text>
</comment>
<evidence type="ECO:0000313" key="2">
    <source>
        <dbReference type="EMBL" id="CAG8621983.1"/>
    </source>
</evidence>
<keyword evidence="3" id="KW-1185">Reference proteome</keyword>
<proteinExistence type="predicted"/>
<feature type="region of interest" description="Disordered" evidence="1">
    <location>
        <begin position="271"/>
        <end position="309"/>
    </location>
</feature>
<name>A0A9N9GRZ8_9GLOM</name>
<dbReference type="AlphaFoldDB" id="A0A9N9GRZ8"/>
<sequence length="309" mass="35450">MKALKALVTKQQVLEFDVALEGVCSFSDVEMAKTEARMTRNYYPRKDEILILLPLNSSRSNLSKEEIEKEIKIHCSSALRRLPIRKSAFLSTAEQQSAASADRKAGDILYIIEGIRFWVYTPSTTIMSQSFAGGMVRRGLSTTGYRPPPLPTFFFHKKGRRQSGTDLDILWTQVDCSLLLDFRETKSTKLFPNTWYIRPNCEYTIYTVLDGDTKLTFEVSVNDKEEDDRVKLWREMKTSLNPGCRTSHLSIILCCSTHWVLDKSDSSDEVQVSSVADNADEESDVPYKEQKDDREFKRKENLLPKDKML</sequence>
<evidence type="ECO:0000313" key="3">
    <source>
        <dbReference type="Proteomes" id="UP000789831"/>
    </source>
</evidence>
<dbReference type="EMBL" id="CAJVPL010002898">
    <property type="protein sequence ID" value="CAG8621983.1"/>
    <property type="molecule type" value="Genomic_DNA"/>
</dbReference>
<evidence type="ECO:0000256" key="1">
    <source>
        <dbReference type="SAM" id="MobiDB-lite"/>
    </source>
</evidence>
<gene>
    <name evidence="2" type="ORF">AGERDE_LOCUS10109</name>
</gene>
<accession>A0A9N9GRZ8</accession>
<dbReference type="Proteomes" id="UP000789831">
    <property type="component" value="Unassembled WGS sequence"/>
</dbReference>
<organism evidence="2 3">
    <name type="scientific">Ambispora gerdemannii</name>
    <dbReference type="NCBI Taxonomy" id="144530"/>
    <lineage>
        <taxon>Eukaryota</taxon>
        <taxon>Fungi</taxon>
        <taxon>Fungi incertae sedis</taxon>
        <taxon>Mucoromycota</taxon>
        <taxon>Glomeromycotina</taxon>
        <taxon>Glomeromycetes</taxon>
        <taxon>Archaeosporales</taxon>
        <taxon>Ambisporaceae</taxon>
        <taxon>Ambispora</taxon>
    </lineage>
</organism>